<dbReference type="AlphaFoldDB" id="A0AAV0Z8Y0"/>
<accession>A0AAV0Z8Y0</accession>
<evidence type="ECO:0000313" key="2">
    <source>
        <dbReference type="Proteomes" id="UP001157006"/>
    </source>
</evidence>
<proteinExistence type="predicted"/>
<protein>
    <submittedName>
        <fullName evidence="1">Uncharacterized protein</fullName>
    </submittedName>
</protein>
<reference evidence="1 2" key="1">
    <citation type="submission" date="2023-01" db="EMBL/GenBank/DDBJ databases">
        <authorList>
            <person name="Kreplak J."/>
        </authorList>
    </citation>
    <scope>NUCLEOTIDE SEQUENCE [LARGE SCALE GENOMIC DNA]</scope>
</reference>
<name>A0AAV0Z8Y0_VICFA</name>
<dbReference type="Proteomes" id="UP001157006">
    <property type="component" value="Chromosome 1S"/>
</dbReference>
<dbReference type="EMBL" id="OX451735">
    <property type="protein sequence ID" value="CAI8594689.1"/>
    <property type="molecule type" value="Genomic_DNA"/>
</dbReference>
<gene>
    <name evidence="1" type="ORF">VFH_I153440</name>
</gene>
<evidence type="ECO:0000313" key="1">
    <source>
        <dbReference type="EMBL" id="CAI8594689.1"/>
    </source>
</evidence>
<keyword evidence="2" id="KW-1185">Reference proteome</keyword>
<organism evidence="1 2">
    <name type="scientific">Vicia faba</name>
    <name type="common">Broad bean</name>
    <name type="synonym">Faba vulgaris</name>
    <dbReference type="NCBI Taxonomy" id="3906"/>
    <lineage>
        <taxon>Eukaryota</taxon>
        <taxon>Viridiplantae</taxon>
        <taxon>Streptophyta</taxon>
        <taxon>Embryophyta</taxon>
        <taxon>Tracheophyta</taxon>
        <taxon>Spermatophyta</taxon>
        <taxon>Magnoliopsida</taxon>
        <taxon>eudicotyledons</taxon>
        <taxon>Gunneridae</taxon>
        <taxon>Pentapetalae</taxon>
        <taxon>rosids</taxon>
        <taxon>fabids</taxon>
        <taxon>Fabales</taxon>
        <taxon>Fabaceae</taxon>
        <taxon>Papilionoideae</taxon>
        <taxon>50 kb inversion clade</taxon>
        <taxon>NPAAA clade</taxon>
        <taxon>Hologalegina</taxon>
        <taxon>IRL clade</taxon>
        <taxon>Fabeae</taxon>
        <taxon>Vicia</taxon>
    </lineage>
</organism>
<sequence length="197" mass="22817">MPYTDSSIPLQPRPMVPNKDTVVYVYGSLAWKDQMVEWKKWQSDKLQVVKHEEDGKDGSFGDDLLTLMYQWSMWYSTVAVTFVPSYISTEWWSIFSPTLLVCYWSLWKLEIFMCCDVRAINKLGSQLLGANGRDDGVFITSKIKEGINKISLISCDTHKYSAEISTDWIFVGALQSDLRKWKRCSSINSLLELEWEL</sequence>